<dbReference type="KEGG" id="cci:CC1G_04312"/>
<evidence type="ECO:0000313" key="6">
    <source>
        <dbReference type="EMBL" id="EAU88606.2"/>
    </source>
</evidence>
<dbReference type="EC" id="3.1.1.29" evidence="1"/>
<dbReference type="PANTHER" id="PTHR17224">
    <property type="entry name" value="PEPTIDYL-TRNA HYDROLASE"/>
    <property type="match status" value="1"/>
</dbReference>
<dbReference type="FunCoup" id="A8NFN7">
    <property type="interactions" value="112"/>
</dbReference>
<dbReference type="PROSITE" id="PS01196">
    <property type="entry name" value="PEPT_TRNA_HYDROL_2"/>
    <property type="match status" value="1"/>
</dbReference>
<dbReference type="Gene3D" id="3.40.50.1470">
    <property type="entry name" value="Peptidyl-tRNA hydrolase"/>
    <property type="match status" value="1"/>
</dbReference>
<reference evidence="6 7" key="1">
    <citation type="journal article" date="2010" name="Proc. Natl. Acad. Sci. U.S.A.">
        <title>Insights into evolution of multicellular fungi from the assembled chromosomes of the mushroom Coprinopsis cinerea (Coprinus cinereus).</title>
        <authorList>
            <person name="Stajich J.E."/>
            <person name="Wilke S.K."/>
            <person name="Ahren D."/>
            <person name="Au C.H."/>
            <person name="Birren B.W."/>
            <person name="Borodovsky M."/>
            <person name="Burns C."/>
            <person name="Canback B."/>
            <person name="Casselton L.A."/>
            <person name="Cheng C.K."/>
            <person name="Deng J."/>
            <person name="Dietrich F.S."/>
            <person name="Fargo D.C."/>
            <person name="Farman M.L."/>
            <person name="Gathman A.C."/>
            <person name="Goldberg J."/>
            <person name="Guigo R."/>
            <person name="Hoegger P.J."/>
            <person name="Hooker J.B."/>
            <person name="Huggins A."/>
            <person name="James T.Y."/>
            <person name="Kamada T."/>
            <person name="Kilaru S."/>
            <person name="Kodira C."/>
            <person name="Kues U."/>
            <person name="Kupfer D."/>
            <person name="Kwan H.S."/>
            <person name="Lomsadze A."/>
            <person name="Li W."/>
            <person name="Lilly W.W."/>
            <person name="Ma L.J."/>
            <person name="Mackey A.J."/>
            <person name="Manning G."/>
            <person name="Martin F."/>
            <person name="Muraguchi H."/>
            <person name="Natvig D.O."/>
            <person name="Palmerini H."/>
            <person name="Ramesh M.A."/>
            <person name="Rehmeyer C.J."/>
            <person name="Roe B.A."/>
            <person name="Shenoy N."/>
            <person name="Stanke M."/>
            <person name="Ter-Hovhannisyan V."/>
            <person name="Tunlid A."/>
            <person name="Velagapudi R."/>
            <person name="Vision T.J."/>
            <person name="Zeng Q."/>
            <person name="Zolan M.E."/>
            <person name="Pukkila P.J."/>
        </authorList>
    </citation>
    <scope>NUCLEOTIDE SEQUENCE [LARGE SCALE GENOMIC DNA]</scope>
    <source>
        <strain evidence="7">Okayama-7 / 130 / ATCC MYA-4618 / FGSC 9003</strain>
    </source>
</reference>
<protein>
    <recommendedName>
        <fullName evidence="1">peptidyl-tRNA hydrolase</fullName>
        <ecNumber evidence="1">3.1.1.29</ecNumber>
    </recommendedName>
</protein>
<dbReference type="HOGENOM" id="CLU_062456_2_3_1"/>
<name>A8NFN7_COPC7</name>
<accession>A8NFN7</accession>
<dbReference type="OrthoDB" id="1711136at2759"/>
<evidence type="ECO:0000313" key="7">
    <source>
        <dbReference type="Proteomes" id="UP000001861"/>
    </source>
</evidence>
<keyword evidence="2" id="KW-0820">tRNA-binding</keyword>
<organism evidence="6 7">
    <name type="scientific">Coprinopsis cinerea (strain Okayama-7 / 130 / ATCC MYA-4618 / FGSC 9003)</name>
    <name type="common">Inky cap fungus</name>
    <name type="synonym">Hormographiella aspergillata</name>
    <dbReference type="NCBI Taxonomy" id="240176"/>
    <lineage>
        <taxon>Eukaryota</taxon>
        <taxon>Fungi</taxon>
        <taxon>Dikarya</taxon>
        <taxon>Basidiomycota</taxon>
        <taxon>Agaricomycotina</taxon>
        <taxon>Agaricomycetes</taxon>
        <taxon>Agaricomycetidae</taxon>
        <taxon>Agaricales</taxon>
        <taxon>Agaricineae</taxon>
        <taxon>Psathyrellaceae</taxon>
        <taxon>Coprinopsis</taxon>
    </lineage>
</organism>
<dbReference type="eggNOG" id="KOG2255">
    <property type="taxonomic scope" value="Eukaryota"/>
</dbReference>
<keyword evidence="4" id="KW-0694">RNA-binding</keyword>
<dbReference type="Pfam" id="PF01195">
    <property type="entry name" value="Pept_tRNA_hydro"/>
    <property type="match status" value="1"/>
</dbReference>
<comment type="caution">
    <text evidence="6">The sequence shown here is derived from an EMBL/GenBank/DDBJ whole genome shotgun (WGS) entry which is preliminary data.</text>
</comment>
<proteinExistence type="inferred from homology"/>
<dbReference type="InterPro" id="IPR018171">
    <property type="entry name" value="Pept_tRNA_hydro_CS"/>
</dbReference>
<evidence type="ECO:0000256" key="3">
    <source>
        <dbReference type="ARBA" id="ARBA00022801"/>
    </source>
</evidence>
<dbReference type="VEuPathDB" id="FungiDB:CC1G_04312"/>
<evidence type="ECO:0000256" key="1">
    <source>
        <dbReference type="ARBA" id="ARBA00013260"/>
    </source>
</evidence>
<evidence type="ECO:0000256" key="5">
    <source>
        <dbReference type="ARBA" id="ARBA00038063"/>
    </source>
</evidence>
<dbReference type="SUPFAM" id="SSF53178">
    <property type="entry name" value="Peptidyl-tRNA hydrolase-like"/>
    <property type="match status" value="1"/>
</dbReference>
<dbReference type="GO" id="GO:0004045">
    <property type="term" value="F:peptidyl-tRNA hydrolase activity"/>
    <property type="evidence" value="ECO:0007669"/>
    <property type="project" value="UniProtKB-EC"/>
</dbReference>
<comment type="similarity">
    <text evidence="5">Belongs to the PTH family.</text>
</comment>
<evidence type="ECO:0000256" key="4">
    <source>
        <dbReference type="ARBA" id="ARBA00022884"/>
    </source>
</evidence>
<sequence>MSYSTGIVDGGKSLHIFVAGLGNAPMPNTRHSIGQYIVSSLGTHFGIALRSTRGGHIGSGVVDLPSASGPVKITLFKSKQLMNASGPSIVQAYRAVLSQTGGAPKGSSNFVVLGDSISHTALKLSARLGGSAQGHNGLKSISNALGRAKDFWQFRVGVGRGVDEDGASIIDKNIDAAEWVMGRLSEAEKEYWGVGGKGLDSVMAELGRVARQLES</sequence>
<keyword evidence="3" id="KW-0378">Hydrolase</keyword>
<dbReference type="PANTHER" id="PTHR17224:SF1">
    <property type="entry name" value="PEPTIDYL-TRNA HYDROLASE"/>
    <property type="match status" value="1"/>
</dbReference>
<dbReference type="STRING" id="240176.A8NFN7"/>
<dbReference type="GO" id="GO:0000049">
    <property type="term" value="F:tRNA binding"/>
    <property type="evidence" value="ECO:0007669"/>
    <property type="project" value="UniProtKB-KW"/>
</dbReference>
<dbReference type="OMA" id="DVFWRIR"/>
<dbReference type="InParanoid" id="A8NFN7"/>
<gene>
    <name evidence="6" type="ORF">CC1G_04312</name>
</gene>
<dbReference type="InterPro" id="IPR036416">
    <property type="entry name" value="Pept_tRNA_hydro_sf"/>
</dbReference>
<keyword evidence="7" id="KW-1185">Reference proteome</keyword>
<dbReference type="RefSeq" id="XP_001833333.2">
    <property type="nucleotide sequence ID" value="XM_001833281.2"/>
</dbReference>
<dbReference type="AlphaFoldDB" id="A8NFN7"/>
<dbReference type="EMBL" id="AACS02000002">
    <property type="protein sequence ID" value="EAU88606.2"/>
    <property type="molecule type" value="Genomic_DNA"/>
</dbReference>
<evidence type="ECO:0000256" key="2">
    <source>
        <dbReference type="ARBA" id="ARBA00022555"/>
    </source>
</evidence>
<dbReference type="GeneID" id="6009829"/>
<dbReference type="Proteomes" id="UP000001861">
    <property type="component" value="Unassembled WGS sequence"/>
</dbReference>
<dbReference type="InterPro" id="IPR001328">
    <property type="entry name" value="Pept_tRNA_hydro"/>
</dbReference>